<evidence type="ECO:0000259" key="11">
    <source>
        <dbReference type="Pfam" id="PF01370"/>
    </source>
</evidence>
<evidence type="ECO:0000256" key="10">
    <source>
        <dbReference type="ARBA" id="ARBA00033067"/>
    </source>
</evidence>
<dbReference type="GO" id="GO:0003978">
    <property type="term" value="F:UDP-glucose 4-epimerase activity"/>
    <property type="evidence" value="ECO:0007669"/>
    <property type="project" value="UniProtKB-EC"/>
</dbReference>
<evidence type="ECO:0000256" key="3">
    <source>
        <dbReference type="ARBA" id="ARBA00004947"/>
    </source>
</evidence>
<accession>A0ABZ1TRH1</accession>
<dbReference type="EMBL" id="CP108090">
    <property type="protein sequence ID" value="WUQ17408.1"/>
    <property type="molecule type" value="Genomic_DNA"/>
</dbReference>
<evidence type="ECO:0000313" key="12">
    <source>
        <dbReference type="EMBL" id="WUQ17408.1"/>
    </source>
</evidence>
<organism evidence="12 13">
    <name type="scientific">Streptomyces virginiae</name>
    <name type="common">Streptomyces cinnamonensis</name>
    <dbReference type="NCBI Taxonomy" id="1961"/>
    <lineage>
        <taxon>Bacteria</taxon>
        <taxon>Bacillati</taxon>
        <taxon>Actinomycetota</taxon>
        <taxon>Actinomycetes</taxon>
        <taxon>Kitasatosporales</taxon>
        <taxon>Streptomycetaceae</taxon>
        <taxon>Streptomyces</taxon>
    </lineage>
</organism>
<dbReference type="Pfam" id="PF01370">
    <property type="entry name" value="Epimerase"/>
    <property type="match status" value="1"/>
</dbReference>
<comment type="similarity">
    <text evidence="4">Belongs to the NAD(P)-dependent epimerase/dehydratase family.</text>
</comment>
<dbReference type="NCBIfam" id="TIGR01179">
    <property type="entry name" value="galE"/>
    <property type="match status" value="1"/>
</dbReference>
<evidence type="ECO:0000256" key="7">
    <source>
        <dbReference type="ARBA" id="ARBA00023027"/>
    </source>
</evidence>
<comment type="catalytic activity">
    <reaction evidence="1">
        <text>UDP-alpha-D-glucose = UDP-alpha-D-galactose</text>
        <dbReference type="Rhea" id="RHEA:22168"/>
        <dbReference type="ChEBI" id="CHEBI:58885"/>
        <dbReference type="ChEBI" id="CHEBI:66914"/>
        <dbReference type="EC" id="5.1.3.2"/>
    </reaction>
</comment>
<sequence length="332" mass="35717">MKVLITGGAGFIGSTFASACLDQDIEPIVLDNLSTGRREFVEGRTFYRGDIGDAELIDRIFADHPDIHATVGCAAKIIVPESVAEPVMYYRENVTKGLSLVESLLRNGCTRFVFSSSAAIYASGQGITEDSPITPGSPYARTKAVFEGALRDITGGTDLRAVSLRYFNPIGADPKFRSGLQVSKPTHALGVMIDKYLAGEPFPVTGTDWETRDGTGVRDYVHVWDLARAHIHAVKDFDRILPAGRGGYLPVNLGSGTGTTVLELIKAFETVTGKALAHEIVGPRPGDVAGAYADITRAIQLLGWTPELSIEQGIADALTWMERRTLMLSGDS</sequence>
<feature type="domain" description="NAD-dependent epimerase/dehydratase" evidence="11">
    <location>
        <begin position="3"/>
        <end position="239"/>
    </location>
</feature>
<comment type="pathway">
    <text evidence="3">Carbohydrate metabolism; galactose metabolism.</text>
</comment>
<evidence type="ECO:0000256" key="1">
    <source>
        <dbReference type="ARBA" id="ARBA00000083"/>
    </source>
</evidence>
<dbReference type="PROSITE" id="PS51257">
    <property type="entry name" value="PROKAR_LIPOPROTEIN"/>
    <property type="match status" value="1"/>
</dbReference>
<name>A0ABZ1TRH1_STRVG</name>
<dbReference type="InterPro" id="IPR001509">
    <property type="entry name" value="Epimerase_deHydtase"/>
</dbReference>
<keyword evidence="7" id="KW-0520">NAD</keyword>
<gene>
    <name evidence="12" type="primary">galE</name>
    <name evidence="12" type="ORF">OG517_41895</name>
</gene>
<comment type="cofactor">
    <cofactor evidence="2">
        <name>NAD(+)</name>
        <dbReference type="ChEBI" id="CHEBI:57540"/>
    </cofactor>
</comment>
<evidence type="ECO:0000256" key="6">
    <source>
        <dbReference type="ARBA" id="ARBA00018569"/>
    </source>
</evidence>
<dbReference type="Gene3D" id="3.90.25.10">
    <property type="entry name" value="UDP-galactose 4-epimerase, domain 1"/>
    <property type="match status" value="1"/>
</dbReference>
<dbReference type="InterPro" id="IPR036291">
    <property type="entry name" value="NAD(P)-bd_dom_sf"/>
</dbReference>
<dbReference type="SUPFAM" id="SSF51735">
    <property type="entry name" value="NAD(P)-binding Rossmann-fold domains"/>
    <property type="match status" value="1"/>
</dbReference>
<keyword evidence="8 12" id="KW-0413">Isomerase</keyword>
<protein>
    <recommendedName>
        <fullName evidence="6">UDP-glucose 4-epimerase</fullName>
        <ecNumber evidence="5">5.1.3.2</ecNumber>
    </recommendedName>
    <alternativeName>
        <fullName evidence="10">Galactowaldenase</fullName>
    </alternativeName>
    <alternativeName>
        <fullName evidence="9">UDP-galactose 4-epimerase</fullName>
    </alternativeName>
</protein>
<dbReference type="EC" id="5.1.3.2" evidence="5"/>
<keyword evidence="13" id="KW-1185">Reference proteome</keyword>
<evidence type="ECO:0000313" key="13">
    <source>
        <dbReference type="Proteomes" id="UP001432039"/>
    </source>
</evidence>
<dbReference type="InterPro" id="IPR005886">
    <property type="entry name" value="UDP_G4E"/>
</dbReference>
<evidence type="ECO:0000256" key="8">
    <source>
        <dbReference type="ARBA" id="ARBA00023235"/>
    </source>
</evidence>
<proteinExistence type="inferred from homology"/>
<reference evidence="12" key="1">
    <citation type="submission" date="2022-10" db="EMBL/GenBank/DDBJ databases">
        <title>The complete genomes of actinobacterial strains from the NBC collection.</title>
        <authorList>
            <person name="Joergensen T.S."/>
            <person name="Alvarez Arevalo M."/>
            <person name="Sterndorff E.B."/>
            <person name="Faurdal D."/>
            <person name="Vuksanovic O."/>
            <person name="Mourched A.-S."/>
            <person name="Charusanti P."/>
            <person name="Shaw S."/>
            <person name="Blin K."/>
            <person name="Weber T."/>
        </authorList>
    </citation>
    <scope>NUCLEOTIDE SEQUENCE</scope>
    <source>
        <strain evidence="12">NBC_00248</strain>
    </source>
</reference>
<dbReference type="Proteomes" id="UP001432039">
    <property type="component" value="Chromosome"/>
</dbReference>
<evidence type="ECO:0000256" key="2">
    <source>
        <dbReference type="ARBA" id="ARBA00001911"/>
    </source>
</evidence>
<evidence type="ECO:0000256" key="4">
    <source>
        <dbReference type="ARBA" id="ARBA00007637"/>
    </source>
</evidence>
<dbReference type="PANTHER" id="PTHR43725">
    <property type="entry name" value="UDP-GLUCOSE 4-EPIMERASE"/>
    <property type="match status" value="1"/>
</dbReference>
<dbReference type="Gene3D" id="3.40.50.720">
    <property type="entry name" value="NAD(P)-binding Rossmann-like Domain"/>
    <property type="match status" value="1"/>
</dbReference>
<evidence type="ECO:0000256" key="5">
    <source>
        <dbReference type="ARBA" id="ARBA00013189"/>
    </source>
</evidence>
<dbReference type="RefSeq" id="WP_328965629.1">
    <property type="nucleotide sequence ID" value="NZ_CP108090.1"/>
</dbReference>
<evidence type="ECO:0000256" key="9">
    <source>
        <dbReference type="ARBA" id="ARBA00031367"/>
    </source>
</evidence>